<comment type="caution">
    <text evidence="1">The sequence shown here is derived from an EMBL/GenBank/DDBJ whole genome shotgun (WGS) entry which is preliminary data.</text>
</comment>
<name>A0ACC2Q6U6_9NEOP</name>
<organism evidence="1 2">
    <name type="scientific">Mythimna loreyi</name>
    <dbReference type="NCBI Taxonomy" id="667449"/>
    <lineage>
        <taxon>Eukaryota</taxon>
        <taxon>Metazoa</taxon>
        <taxon>Ecdysozoa</taxon>
        <taxon>Arthropoda</taxon>
        <taxon>Hexapoda</taxon>
        <taxon>Insecta</taxon>
        <taxon>Pterygota</taxon>
        <taxon>Neoptera</taxon>
        <taxon>Endopterygota</taxon>
        <taxon>Lepidoptera</taxon>
        <taxon>Glossata</taxon>
        <taxon>Ditrysia</taxon>
        <taxon>Noctuoidea</taxon>
        <taxon>Noctuidae</taxon>
        <taxon>Noctuinae</taxon>
        <taxon>Hadenini</taxon>
        <taxon>Mythimna</taxon>
    </lineage>
</organism>
<protein>
    <submittedName>
        <fullName evidence="1">Uncharacterized protein</fullName>
    </submittedName>
</protein>
<proteinExistence type="predicted"/>
<dbReference type="EMBL" id="CM056800">
    <property type="protein sequence ID" value="KAJ8709703.1"/>
    <property type="molecule type" value="Genomic_DNA"/>
</dbReference>
<accession>A0ACC2Q6U6</accession>
<sequence>MFLSNYSVSNINEEFQPKNLRNFDASSLPPCKSELFQQFLRANYIVSIWNYAHQKQPTIFTPENNGWTLEKNQYHFHWFDGDQLPGAVSESLQKSEEAASNDNTADDDEDDDTNGQNHDWANDENSIDCDDDYDN</sequence>
<dbReference type="Proteomes" id="UP001231649">
    <property type="component" value="Chromosome 24"/>
</dbReference>
<gene>
    <name evidence="1" type="ORF">PYW08_009707</name>
</gene>
<reference evidence="1" key="1">
    <citation type="submission" date="2023-03" db="EMBL/GenBank/DDBJ databases">
        <title>Chromosome-level genomes of two armyworms, Mythimna separata and Mythimna loreyi, provide insights into the biosynthesis and reception of sex pheromones.</title>
        <authorList>
            <person name="Zhao H."/>
        </authorList>
    </citation>
    <scope>NUCLEOTIDE SEQUENCE</scope>
    <source>
        <strain evidence="1">BeijingLab</strain>
    </source>
</reference>
<keyword evidence="2" id="KW-1185">Reference proteome</keyword>
<evidence type="ECO:0000313" key="2">
    <source>
        <dbReference type="Proteomes" id="UP001231649"/>
    </source>
</evidence>
<evidence type="ECO:0000313" key="1">
    <source>
        <dbReference type="EMBL" id="KAJ8709703.1"/>
    </source>
</evidence>